<proteinExistence type="predicted"/>
<evidence type="ECO:0000256" key="1">
    <source>
        <dbReference type="SAM" id="MobiDB-lite"/>
    </source>
</evidence>
<evidence type="ECO:0000313" key="2">
    <source>
        <dbReference type="EMBL" id="CBI82904.1"/>
    </source>
</evidence>
<feature type="compositionally biased region" description="Polar residues" evidence="1">
    <location>
        <begin position="1"/>
        <end position="13"/>
    </location>
</feature>
<organism evidence="2">
    <name type="scientific">Bartonella schoenbuchensis (strain DSM 13525 / NCTC 13165 / R1)</name>
    <dbReference type="NCBI Taxonomy" id="687861"/>
    <lineage>
        <taxon>Bacteria</taxon>
        <taxon>Pseudomonadati</taxon>
        <taxon>Pseudomonadota</taxon>
        <taxon>Alphaproteobacteria</taxon>
        <taxon>Hyphomicrobiales</taxon>
        <taxon>Bartonellaceae</taxon>
        <taxon>Bartonella</taxon>
    </lineage>
</organism>
<name>E6Z1B6_BARSR</name>
<reference evidence="2" key="1">
    <citation type="journal article" date="2011" name="PLoS Genet.">
        <title>Parallel evolution of a type IV secretion system in radiating lineages of the host-restricted bacterial pathogen Bartonella.</title>
        <authorList>
            <person name="Engel P."/>
            <person name="Salzburger W."/>
            <person name="Liesch M."/>
            <person name="Chang C.C."/>
            <person name="Maruyama S."/>
            <person name="Lanz C."/>
            <person name="Calteau A."/>
            <person name="Lajus A."/>
            <person name="Medigue C."/>
            <person name="Schuster S.C."/>
            <person name="Dehio C."/>
        </authorList>
    </citation>
    <scope>NUCLEOTIDE SEQUENCE</scope>
    <source>
        <strain evidence="2">R1</strain>
    </source>
</reference>
<dbReference type="EMBL" id="FN645524">
    <property type="protein sequence ID" value="CBI82904.1"/>
    <property type="molecule type" value="Genomic_DNA"/>
</dbReference>
<dbReference type="AlphaFoldDB" id="E6Z1B6"/>
<sequence>MQATSPSQFTPQPLLTRKAQNLPPPLHRQHPYIAGSFHTRDNSYIINISPTFVY</sequence>
<protein>
    <submittedName>
        <fullName evidence="2">Uncharacterized protein</fullName>
    </submittedName>
</protein>
<feature type="region of interest" description="Disordered" evidence="1">
    <location>
        <begin position="1"/>
        <end position="31"/>
    </location>
</feature>
<gene>
    <name evidence="2" type="ORF">BARSC_190177</name>
</gene>
<accession>E6Z1B6</accession>